<feature type="domain" description="Nephrocystin 3-like N-terminal" evidence="2">
    <location>
        <begin position="140"/>
        <end position="312"/>
    </location>
</feature>
<keyword evidence="1" id="KW-0677">Repeat</keyword>
<dbReference type="SUPFAM" id="SSF52540">
    <property type="entry name" value="P-loop containing nucleoside triphosphate hydrolases"/>
    <property type="match status" value="1"/>
</dbReference>
<dbReference type="PANTHER" id="PTHR10039:SF17">
    <property type="entry name" value="FUNGAL STAND N-TERMINAL GOODBYE DOMAIN-CONTAINING PROTEIN-RELATED"/>
    <property type="match status" value="1"/>
</dbReference>
<dbReference type="Proteomes" id="UP000565441">
    <property type="component" value="Unassembled WGS sequence"/>
</dbReference>
<dbReference type="EMBL" id="JAACJP010000029">
    <property type="protein sequence ID" value="KAF5376275.1"/>
    <property type="molecule type" value="Genomic_DNA"/>
</dbReference>
<dbReference type="Pfam" id="PF24883">
    <property type="entry name" value="NPHP3_N"/>
    <property type="match status" value="1"/>
</dbReference>
<name>A0A8H5H4I1_9AGAR</name>
<evidence type="ECO:0000259" key="2">
    <source>
        <dbReference type="Pfam" id="PF24883"/>
    </source>
</evidence>
<evidence type="ECO:0000313" key="4">
    <source>
        <dbReference type="Proteomes" id="UP000565441"/>
    </source>
</evidence>
<dbReference type="OrthoDB" id="4760524at2759"/>
<keyword evidence="4" id="KW-1185">Reference proteome</keyword>
<organism evidence="3 4">
    <name type="scientific">Tricholomella constricta</name>
    <dbReference type="NCBI Taxonomy" id="117010"/>
    <lineage>
        <taxon>Eukaryota</taxon>
        <taxon>Fungi</taxon>
        <taxon>Dikarya</taxon>
        <taxon>Basidiomycota</taxon>
        <taxon>Agaricomycotina</taxon>
        <taxon>Agaricomycetes</taxon>
        <taxon>Agaricomycetidae</taxon>
        <taxon>Agaricales</taxon>
        <taxon>Tricholomatineae</taxon>
        <taxon>Lyophyllaceae</taxon>
        <taxon>Tricholomella</taxon>
    </lineage>
</organism>
<protein>
    <recommendedName>
        <fullName evidence="2">Nephrocystin 3-like N-terminal domain-containing protein</fullName>
    </recommendedName>
</protein>
<evidence type="ECO:0000256" key="1">
    <source>
        <dbReference type="ARBA" id="ARBA00022737"/>
    </source>
</evidence>
<comment type="caution">
    <text evidence="3">The sequence shown here is derived from an EMBL/GenBank/DDBJ whole genome shotgun (WGS) entry which is preliminary data.</text>
</comment>
<dbReference type="InterPro" id="IPR056884">
    <property type="entry name" value="NPHP3-like_N"/>
</dbReference>
<sequence length="954" mass="108640">MPFKVSNNYLFISSAKQIPSARLTQAQLVSVCSVNYPNTLLNGRITAFQRLTWSPLNHWLQTIARFQYPPSMAFKNARNTHIYDSSFTEVHGDFHSYSSGGSLSINQGETGLQTLFQATSPGAAYDSQERYPPPKCHPGTRQAILDALESWITNESERGEGSVMWLHGPAGAGKSAVAQTISESCAKRGELAASFFFSRGKAGRDSINFLFTTIAFHMAIASRDLRREIRQAVENDPSIIHKATSTQIQALIVEPLLSRSCRLDAAARPPYLIIIDGLDECRGNADQRQILTHVVDLVYKHHLPLYFLIVSRPEPHIRHAFDEPTMQTINLQVLSLLGVHRAIDDVLLFLHDGFTEIHRAEKHSDIMQFVPKPWPSKDIVELLATKSGGYFIYASTVLKFIDEEYYSPLDRLDEVLNASSTSTSTPFAELDKLYTQILSTCPHTDRLKRVLGYLLAPSDRLSNPPWAATIETVLNLRRGEVRLTLRGLHSLLGFTSTSVLDENSEIVGVDISIQSLHASLGDFLFDKERAGKFYIDLEECHADIVRGSWTIFSNWVTKNGESLYLSTRQHLLDNFCFHLSQVQEKRQLLDDFKRGNKVTWAPFVQASTRWPSLKWKISHILYNVLKALQSLVTPPEAFIRQLVDLSDFVYLTHLSPRSQKDVQFIQGMFTTFYFETRSLFSAPDRDCLEIAKLLQLDVWSSHQISPTSNPPSFAEFMSDPLRSGDLFSDSALRHARLAVCCIDMLGIKWDLDHVLTRERHKFTYARKYWAEHLSRAPYGDENMLHFLRNSDAETFFGQLSFINTFLEAELREDQEWNTARIRPDSPDWRQPFKRSVHRPSANYFRQFFPEYRHDDLEDFAVYQGKFRELDMANAKLVVNWLKAATAPPFNLISRWEAYCRDGLPGYGIVIKPMTYPMNRGEGSTGQAERKGTKLVALPLQVCSETRRLIWGTVS</sequence>
<dbReference type="InterPro" id="IPR027417">
    <property type="entry name" value="P-loop_NTPase"/>
</dbReference>
<gene>
    <name evidence="3" type="ORF">D9615_008484</name>
</gene>
<reference evidence="3 4" key="1">
    <citation type="journal article" date="2020" name="ISME J.">
        <title>Uncovering the hidden diversity of litter-decomposition mechanisms in mushroom-forming fungi.</title>
        <authorList>
            <person name="Floudas D."/>
            <person name="Bentzer J."/>
            <person name="Ahren D."/>
            <person name="Johansson T."/>
            <person name="Persson P."/>
            <person name="Tunlid A."/>
        </authorList>
    </citation>
    <scope>NUCLEOTIDE SEQUENCE [LARGE SCALE GENOMIC DNA]</scope>
    <source>
        <strain evidence="3 4">CBS 661.87</strain>
    </source>
</reference>
<proteinExistence type="predicted"/>
<accession>A0A8H5H4I1</accession>
<evidence type="ECO:0000313" key="3">
    <source>
        <dbReference type="EMBL" id="KAF5376275.1"/>
    </source>
</evidence>
<dbReference type="Gene3D" id="3.40.50.300">
    <property type="entry name" value="P-loop containing nucleotide triphosphate hydrolases"/>
    <property type="match status" value="1"/>
</dbReference>
<dbReference type="AlphaFoldDB" id="A0A8H5H4I1"/>
<dbReference type="PANTHER" id="PTHR10039">
    <property type="entry name" value="AMELOGENIN"/>
    <property type="match status" value="1"/>
</dbReference>